<reference evidence="1" key="1">
    <citation type="submission" date="2018-01" db="EMBL/GenBank/DDBJ databases">
        <title>An insight into the sialome of Amazonian anophelines.</title>
        <authorList>
            <person name="Ribeiro J.M."/>
            <person name="Scarpassa V."/>
            <person name="Calvo E."/>
        </authorList>
    </citation>
    <scope>NUCLEOTIDE SEQUENCE</scope>
    <source>
        <tissue evidence="1">Salivary glands</tissue>
    </source>
</reference>
<organism evidence="1">
    <name type="scientific">Anopheles marajoara</name>
    <dbReference type="NCBI Taxonomy" id="58244"/>
    <lineage>
        <taxon>Eukaryota</taxon>
        <taxon>Metazoa</taxon>
        <taxon>Ecdysozoa</taxon>
        <taxon>Arthropoda</taxon>
        <taxon>Hexapoda</taxon>
        <taxon>Insecta</taxon>
        <taxon>Pterygota</taxon>
        <taxon>Neoptera</taxon>
        <taxon>Endopterygota</taxon>
        <taxon>Diptera</taxon>
        <taxon>Nematocera</taxon>
        <taxon>Culicoidea</taxon>
        <taxon>Culicidae</taxon>
        <taxon>Anophelinae</taxon>
        <taxon>Anopheles</taxon>
    </lineage>
</organism>
<name>A0A2M4CD95_9DIPT</name>
<sequence length="74" mass="8036">MVSMDALLFSVVPSIGVADSSVLMVMDLTLWCCFISIAACEVEICARSGLPGEKELGGDTPTYGEYWFPKYCAF</sequence>
<dbReference type="EMBL" id="GGFJ01014074">
    <property type="protein sequence ID" value="MBW63215.1"/>
    <property type="molecule type" value="Transcribed_RNA"/>
</dbReference>
<accession>A0A2M4CD95</accession>
<evidence type="ECO:0000313" key="1">
    <source>
        <dbReference type="EMBL" id="MBW63215.1"/>
    </source>
</evidence>
<proteinExistence type="predicted"/>
<dbReference type="AlphaFoldDB" id="A0A2M4CD95"/>
<protein>
    <submittedName>
        <fullName evidence="1">Putative secreted protein</fullName>
    </submittedName>
</protein>